<comment type="similarity">
    <text evidence="2 6">Belongs to the SCAMP family.</text>
</comment>
<keyword evidence="3 6" id="KW-0812">Transmembrane</keyword>
<accession>A0ABY8TG79</accession>
<keyword evidence="5 6" id="KW-0472">Membrane</keyword>
<dbReference type="Proteomes" id="UP001244341">
    <property type="component" value="Chromosome 1b"/>
</dbReference>
<evidence type="ECO:0000256" key="6">
    <source>
        <dbReference type="RuleBase" id="RU363122"/>
    </source>
</evidence>
<reference evidence="7 8" key="1">
    <citation type="submission" date="2023-05" db="EMBL/GenBank/DDBJ databases">
        <title>A 100% complete, gapless, phased diploid assembly of the Scenedesmus obliquus UTEX 3031 genome.</title>
        <authorList>
            <person name="Biondi T.C."/>
            <person name="Hanschen E.R."/>
            <person name="Kwon T."/>
            <person name="Eng W."/>
            <person name="Kruse C.P.S."/>
            <person name="Koehler S.I."/>
            <person name="Kunde Y."/>
            <person name="Gleasner C.D."/>
            <person name="You Mak K.T."/>
            <person name="Polle J."/>
            <person name="Hovde B.T."/>
            <person name="Starkenburg S.R."/>
        </authorList>
    </citation>
    <scope>NUCLEOTIDE SEQUENCE [LARGE SCALE GENOMIC DNA]</scope>
    <source>
        <strain evidence="7 8">DOE0152z</strain>
    </source>
</reference>
<sequence>MASGGWGGAYSNPFAAQEAAAAAAAAEEKVSAAGRQGAAYGAWGGSGTPAASTPAVPAFIAPTPITATAAAGGNVTAREAELARREAELARREAQLAQAGAAGVIKNWPPCCPFIYHDIRAQIPSWNRSFVRFTYLVELISIFAFFYNAIIILATLFAGTGPGMTWWFLSVLALVLGVPLSWWLFYKSVFASAQTDGATYSYLRTFILIMLHMAWCVWMVLALPNLGSFSGGVFPMLDMFKANTGKGIAFGIMYVINICLWGIAGLGCWVVLGLAVTSYRRGDTPRRDYEARMGGVQMNAV</sequence>
<evidence type="ECO:0000256" key="1">
    <source>
        <dbReference type="ARBA" id="ARBA00004003"/>
    </source>
</evidence>
<evidence type="ECO:0000313" key="7">
    <source>
        <dbReference type="EMBL" id="WIA07965.1"/>
    </source>
</evidence>
<keyword evidence="4 6" id="KW-1133">Transmembrane helix</keyword>
<dbReference type="EMBL" id="CP126208">
    <property type="protein sequence ID" value="WIA07965.1"/>
    <property type="molecule type" value="Genomic_DNA"/>
</dbReference>
<evidence type="ECO:0000313" key="8">
    <source>
        <dbReference type="Proteomes" id="UP001244341"/>
    </source>
</evidence>
<feature type="transmembrane region" description="Helical" evidence="6">
    <location>
        <begin position="206"/>
        <end position="227"/>
    </location>
</feature>
<feature type="transmembrane region" description="Helical" evidence="6">
    <location>
        <begin position="164"/>
        <end position="185"/>
    </location>
</feature>
<evidence type="ECO:0000256" key="2">
    <source>
        <dbReference type="ARBA" id="ARBA00010482"/>
    </source>
</evidence>
<dbReference type="InterPro" id="IPR007273">
    <property type="entry name" value="SCAMP"/>
</dbReference>
<dbReference type="PANTHER" id="PTHR10687">
    <property type="entry name" value="SECRETORY CARRIER-ASSOCIATED MEMBRANE PROTEIN SCAMP"/>
    <property type="match status" value="1"/>
</dbReference>
<comment type="function">
    <text evidence="1 6">Probably involved in membrane trafficking.</text>
</comment>
<protein>
    <recommendedName>
        <fullName evidence="6">Secretory carrier-associated membrane protein</fullName>
        <shortName evidence="6">Secretory carrier membrane protein</shortName>
    </recommendedName>
</protein>
<keyword evidence="6" id="KW-0813">Transport</keyword>
<gene>
    <name evidence="7" type="ORF">OEZ85_007439</name>
</gene>
<keyword evidence="6" id="KW-1003">Cell membrane</keyword>
<evidence type="ECO:0000256" key="4">
    <source>
        <dbReference type="ARBA" id="ARBA00022989"/>
    </source>
</evidence>
<proteinExistence type="inferred from homology"/>
<organism evidence="7 8">
    <name type="scientific">Tetradesmus obliquus</name>
    <name type="common">Green alga</name>
    <name type="synonym">Acutodesmus obliquus</name>
    <dbReference type="NCBI Taxonomy" id="3088"/>
    <lineage>
        <taxon>Eukaryota</taxon>
        <taxon>Viridiplantae</taxon>
        <taxon>Chlorophyta</taxon>
        <taxon>core chlorophytes</taxon>
        <taxon>Chlorophyceae</taxon>
        <taxon>CS clade</taxon>
        <taxon>Sphaeropleales</taxon>
        <taxon>Scenedesmaceae</taxon>
        <taxon>Tetradesmus</taxon>
    </lineage>
</organism>
<name>A0ABY8TG79_TETOB</name>
<feature type="transmembrane region" description="Helical" evidence="6">
    <location>
        <begin position="135"/>
        <end position="158"/>
    </location>
</feature>
<keyword evidence="8" id="KW-1185">Reference proteome</keyword>
<comment type="subcellular location">
    <subcellularLocation>
        <location evidence="6">Cell membrane</location>
        <topology evidence="6">Multi-pass membrane protein</topology>
    </subcellularLocation>
    <subcellularLocation>
        <location evidence="6">Cytoplasmic vesicle</location>
        <location evidence="6">Secretory vesicle membrane</location>
        <topology evidence="6">Multi-pass membrane protein</topology>
    </subcellularLocation>
</comment>
<feature type="transmembrane region" description="Helical" evidence="6">
    <location>
        <begin position="247"/>
        <end position="277"/>
    </location>
</feature>
<evidence type="ECO:0000256" key="3">
    <source>
        <dbReference type="ARBA" id="ARBA00022692"/>
    </source>
</evidence>
<dbReference type="Pfam" id="PF04144">
    <property type="entry name" value="SCAMP"/>
    <property type="match status" value="1"/>
</dbReference>
<keyword evidence="6" id="KW-0968">Cytoplasmic vesicle</keyword>
<evidence type="ECO:0000256" key="5">
    <source>
        <dbReference type="ARBA" id="ARBA00023136"/>
    </source>
</evidence>
<dbReference type="PANTHER" id="PTHR10687:SF2">
    <property type="entry name" value="SECRETORY CARRIER-ASSOCIATED MEMBRANE PROTEIN"/>
    <property type="match status" value="1"/>
</dbReference>